<proteinExistence type="predicted"/>
<name>A0A1H9DDF2_9ACTN</name>
<keyword evidence="3" id="KW-1185">Reference proteome</keyword>
<reference evidence="1 3" key="1">
    <citation type="submission" date="2016-10" db="EMBL/GenBank/DDBJ databases">
        <authorList>
            <person name="de Groot N.N."/>
        </authorList>
    </citation>
    <scope>NUCLEOTIDE SEQUENCE [LARGE SCALE GENOMIC DNA]</scope>
    <source>
        <strain evidence="1 3">CGMCC 4.3519</strain>
    </source>
</reference>
<dbReference type="EMBL" id="FOET01000023">
    <property type="protein sequence ID" value="SEQ98112.1"/>
    <property type="molecule type" value="Genomic_DNA"/>
</dbReference>
<evidence type="ECO:0000313" key="1">
    <source>
        <dbReference type="EMBL" id="SEQ10738.1"/>
    </source>
</evidence>
<evidence type="ECO:0000313" key="3">
    <source>
        <dbReference type="Proteomes" id="UP000199055"/>
    </source>
</evidence>
<dbReference type="InterPro" id="IPR035944">
    <property type="entry name" value="YfbM-like_sf"/>
</dbReference>
<evidence type="ECO:0008006" key="4">
    <source>
        <dbReference type="Google" id="ProtNLM"/>
    </source>
</evidence>
<gene>
    <name evidence="1" type="ORF">SAMN05216481_1043</name>
    <name evidence="2" type="ORF">SAMN05216481_12343</name>
</gene>
<dbReference type="Gene3D" id="3.40.1760.10">
    <property type="entry name" value="YfbM-like super family"/>
    <property type="match status" value="1"/>
</dbReference>
<dbReference type="Proteomes" id="UP000199055">
    <property type="component" value="Unassembled WGS sequence"/>
</dbReference>
<accession>A0A1H9DDF2</accession>
<dbReference type="AlphaFoldDB" id="A0A1H9DDF2"/>
<protein>
    <recommendedName>
        <fullName evidence="4">DUF1877 family protein</fullName>
    </recommendedName>
</protein>
<evidence type="ECO:0000313" key="2">
    <source>
        <dbReference type="EMBL" id="SEQ98112.1"/>
    </source>
</evidence>
<organism evidence="1 3">
    <name type="scientific">Streptomyces radiopugnans</name>
    <dbReference type="NCBI Taxonomy" id="403935"/>
    <lineage>
        <taxon>Bacteria</taxon>
        <taxon>Bacillati</taxon>
        <taxon>Actinomycetota</taxon>
        <taxon>Actinomycetes</taxon>
        <taxon>Kitasatosporales</taxon>
        <taxon>Streptomycetaceae</taxon>
        <taxon>Streptomyces</taxon>
    </lineage>
</organism>
<sequence length="176" mass="19185">MILPDVALTQQLVRVSEAYLARCRRAAETGPDGDPGWDPPEGDMVDLGWGTWHLVRFCQETGVEEEHIAVLRRSIDGDLGGDIAFLDHPGVYDGFTPPPALLAPAAVAETAHALTRMNLGVLLDRLPADHTEAARACGLEGFTGHPRAYLAEHFRMLRSFYATASRRGLAVVAWID</sequence>
<dbReference type="EMBL" id="FOET01000004">
    <property type="protein sequence ID" value="SEQ10738.1"/>
    <property type="molecule type" value="Genomic_DNA"/>
</dbReference>